<name>A0A1L7XIX9_9HELO</name>
<protein>
    <submittedName>
        <fullName evidence="2">Uncharacterized protein</fullName>
    </submittedName>
</protein>
<evidence type="ECO:0000313" key="3">
    <source>
        <dbReference type="Proteomes" id="UP000184330"/>
    </source>
</evidence>
<dbReference type="AlphaFoldDB" id="A0A1L7XIX9"/>
<evidence type="ECO:0000256" key="1">
    <source>
        <dbReference type="SAM" id="Phobius"/>
    </source>
</evidence>
<feature type="transmembrane region" description="Helical" evidence="1">
    <location>
        <begin position="399"/>
        <end position="422"/>
    </location>
</feature>
<gene>
    <name evidence="2" type="ORF">PAC_14806</name>
</gene>
<proteinExistence type="predicted"/>
<organism evidence="2 3">
    <name type="scientific">Phialocephala subalpina</name>
    <dbReference type="NCBI Taxonomy" id="576137"/>
    <lineage>
        <taxon>Eukaryota</taxon>
        <taxon>Fungi</taxon>
        <taxon>Dikarya</taxon>
        <taxon>Ascomycota</taxon>
        <taxon>Pezizomycotina</taxon>
        <taxon>Leotiomycetes</taxon>
        <taxon>Helotiales</taxon>
        <taxon>Mollisiaceae</taxon>
        <taxon>Phialocephala</taxon>
        <taxon>Phialocephala fortinii species complex</taxon>
    </lineage>
</organism>
<feature type="transmembrane region" description="Helical" evidence="1">
    <location>
        <begin position="508"/>
        <end position="530"/>
    </location>
</feature>
<keyword evidence="1" id="KW-1133">Transmembrane helix</keyword>
<feature type="transmembrane region" description="Helical" evidence="1">
    <location>
        <begin position="312"/>
        <end position="337"/>
    </location>
</feature>
<feature type="transmembrane region" description="Helical" evidence="1">
    <location>
        <begin position="468"/>
        <end position="488"/>
    </location>
</feature>
<feature type="transmembrane region" description="Helical" evidence="1">
    <location>
        <begin position="281"/>
        <end position="300"/>
    </location>
</feature>
<dbReference type="OrthoDB" id="4582561at2759"/>
<reference evidence="2 3" key="1">
    <citation type="submission" date="2016-03" db="EMBL/GenBank/DDBJ databases">
        <authorList>
            <person name="Ploux O."/>
        </authorList>
    </citation>
    <scope>NUCLEOTIDE SEQUENCE [LARGE SCALE GENOMIC DNA]</scope>
    <source>
        <strain evidence="2 3">UAMH 11012</strain>
    </source>
</reference>
<keyword evidence="1" id="KW-0472">Membrane</keyword>
<keyword evidence="1" id="KW-0812">Transmembrane</keyword>
<dbReference type="EMBL" id="FJOG01000028">
    <property type="protein sequence ID" value="CZR64906.1"/>
    <property type="molecule type" value="Genomic_DNA"/>
</dbReference>
<sequence>MSLNTINVFEILQSLNYTANCAIAIPWMESQARKGLNRSLPTNDSLNTLFLRSTLPPDLPATKDMELIDLYNYLDRASPHVWAESAIKSIQTECIAPALDKALHFEDLDLTQNCTATAAYYANSICAVSGPKHPTSGSGLGWIVNSLGEFKWITALSPPSQNITSTPGLSMLRNALPSMFKDLSDDELKLWAGYSVPDTRVFNNGSQIAAACRKCMPELCLAAAFTGNPDIAGPGAIVSYLMGAFLVILSVICWGLGKVADFSHIPSMLPWYMAAKNTRGVLAGSAMGLSFSLSVALLFMEFTNLADDIGSYYQLNIAMNATFITLNSLLVFVSINYRLLEIFGTEFERLAIAACCVTDGLFVLATFALVFTIKDKGFEFGDTPCFEDRLGTKVFNNPLFYSLTFFVPAILARIVVFVTIVLKRIDSGTLLPRRLLPYAKSSSTQKLDGFISSLEENYQSWYSTLTHIHLFIAFLCIFSLCFEVAYMFRLRDAMKTIGGNAWSEGPMGFGQVLALLVWMPVIMVFVFSLGNTHPLD</sequence>
<feature type="transmembrane region" description="Helical" evidence="1">
    <location>
        <begin position="349"/>
        <end position="373"/>
    </location>
</feature>
<keyword evidence="3" id="KW-1185">Reference proteome</keyword>
<accession>A0A1L7XIX9</accession>
<evidence type="ECO:0000313" key="2">
    <source>
        <dbReference type="EMBL" id="CZR64906.1"/>
    </source>
</evidence>
<feature type="transmembrane region" description="Helical" evidence="1">
    <location>
        <begin position="237"/>
        <end position="260"/>
    </location>
</feature>
<dbReference type="Proteomes" id="UP000184330">
    <property type="component" value="Unassembled WGS sequence"/>
</dbReference>